<feature type="domain" description="Helix-turn-helix" evidence="2">
    <location>
        <begin position="49"/>
        <end position="77"/>
    </location>
</feature>
<dbReference type="Pfam" id="PF12728">
    <property type="entry name" value="HTH_17"/>
    <property type="match status" value="1"/>
</dbReference>
<dbReference type="InterPro" id="IPR041657">
    <property type="entry name" value="HTH_17"/>
</dbReference>
<protein>
    <submittedName>
        <fullName evidence="3">Toxin-antitoxin system, antitoxin component, MerR domain protein</fullName>
    </submittedName>
</protein>
<evidence type="ECO:0000313" key="4">
    <source>
        <dbReference type="Proteomes" id="UP000070092"/>
    </source>
</evidence>
<feature type="region of interest" description="Disordered" evidence="1">
    <location>
        <begin position="77"/>
        <end position="101"/>
    </location>
</feature>
<evidence type="ECO:0000313" key="3">
    <source>
        <dbReference type="EMBL" id="KWZ82255.1"/>
    </source>
</evidence>
<evidence type="ECO:0000259" key="2">
    <source>
        <dbReference type="Pfam" id="PF12728"/>
    </source>
</evidence>
<gene>
    <name evidence="3" type="ORF">HMPREF3196_00421</name>
</gene>
<comment type="caution">
    <text evidence="3">The sequence shown here is derived from an EMBL/GenBank/DDBJ whole genome shotgun (WGS) entry which is preliminary data.</text>
</comment>
<dbReference type="AlphaFoldDB" id="A0A133KRW7"/>
<dbReference type="GO" id="GO:0003677">
    <property type="term" value="F:DNA binding"/>
    <property type="evidence" value="ECO:0007669"/>
    <property type="project" value="InterPro"/>
</dbReference>
<dbReference type="PATRIC" id="fig|1681.53.peg.409"/>
<organism evidence="3 4">
    <name type="scientific">Bifidobacterium bifidum</name>
    <dbReference type="NCBI Taxonomy" id="1681"/>
    <lineage>
        <taxon>Bacteria</taxon>
        <taxon>Bacillati</taxon>
        <taxon>Actinomycetota</taxon>
        <taxon>Actinomycetes</taxon>
        <taxon>Bifidobacteriales</taxon>
        <taxon>Bifidobacteriaceae</taxon>
        <taxon>Bifidobacterium</taxon>
    </lineage>
</organism>
<dbReference type="NCBIfam" id="TIGR01764">
    <property type="entry name" value="excise"/>
    <property type="match status" value="1"/>
</dbReference>
<dbReference type="InterPro" id="IPR010093">
    <property type="entry name" value="SinI_DNA-bd"/>
</dbReference>
<sequence>MVTYAMYQAKLEECYSLALTKQLRDAVQQTAILLSEGKSVTISATEQELTTEQAARTLGVSRQTLVRMLDKGLIPFSPPITSSQNPPDRLVGIRTGFPQPP</sequence>
<reference evidence="3 4" key="1">
    <citation type="submission" date="2016-01" db="EMBL/GenBank/DDBJ databases">
        <authorList>
            <person name="Oliw E.H."/>
        </authorList>
    </citation>
    <scope>NUCLEOTIDE SEQUENCE [LARGE SCALE GENOMIC DNA]</scope>
    <source>
        <strain evidence="3 4">MJR8628B</strain>
    </source>
</reference>
<dbReference type="EMBL" id="LRPO01000017">
    <property type="protein sequence ID" value="KWZ82255.1"/>
    <property type="molecule type" value="Genomic_DNA"/>
</dbReference>
<name>A0A133KRW7_BIFBI</name>
<dbReference type="Proteomes" id="UP000070092">
    <property type="component" value="Unassembled WGS sequence"/>
</dbReference>
<accession>A0A133KRW7</accession>
<evidence type="ECO:0000256" key="1">
    <source>
        <dbReference type="SAM" id="MobiDB-lite"/>
    </source>
</evidence>
<proteinExistence type="predicted"/>